<dbReference type="Gene3D" id="2.60.40.10">
    <property type="entry name" value="Immunoglobulins"/>
    <property type="match status" value="1"/>
</dbReference>
<dbReference type="PANTHER" id="PTHR39211:SF1">
    <property type="entry name" value="ABNORMAL SPINDLE-LIKE MICROCEPHALY-ASSOCIATED PROTEIN ASH DOMAIN-CONTAINING PROTEIN"/>
    <property type="match status" value="1"/>
</dbReference>
<comment type="caution">
    <text evidence="1">The sequence shown here is derived from an EMBL/GenBank/DDBJ whole genome shotgun (WGS) entry which is preliminary data.</text>
</comment>
<sequence>KTVFVSIESDTREHHVKSKNLHGIKDVSNSLSPEIAKYAQKPLVPSLPRSFPFKESCSELPFITLRGCKRIGETTEFGDRYELDLGQQDLGSPTVTKKLTLENSTSQPIDYRLKTVFVNDKNWLSISRNEGTLEALDEHNRQYIDNHTITLSFSTNNRNVYSTYLIVENLSNPSDTKTIRILMEVVARQNLRRGANISLPNNHVFDVYVNGVDIGQTQIEMLNIFYGHEYTARSMVIHNRENVPLEFTFQTNLDYDDPTEI</sequence>
<name>A0A9N9JDG3_9GLOM</name>
<accession>A0A9N9JDG3</accession>
<dbReference type="OrthoDB" id="252265at2759"/>
<dbReference type="PANTHER" id="PTHR39211">
    <property type="entry name" value="CHROMOSOME 7, WHOLE GENOME SHOTGUN SEQUENCE"/>
    <property type="match status" value="1"/>
</dbReference>
<organism evidence="1 2">
    <name type="scientific">Acaulospora morrowiae</name>
    <dbReference type="NCBI Taxonomy" id="94023"/>
    <lineage>
        <taxon>Eukaryota</taxon>
        <taxon>Fungi</taxon>
        <taxon>Fungi incertae sedis</taxon>
        <taxon>Mucoromycota</taxon>
        <taxon>Glomeromycotina</taxon>
        <taxon>Glomeromycetes</taxon>
        <taxon>Diversisporales</taxon>
        <taxon>Acaulosporaceae</taxon>
        <taxon>Acaulospora</taxon>
    </lineage>
</organism>
<protein>
    <submittedName>
        <fullName evidence="1">13722_t:CDS:1</fullName>
    </submittedName>
</protein>
<feature type="non-terminal residue" evidence="1">
    <location>
        <position position="1"/>
    </location>
</feature>
<keyword evidence="2" id="KW-1185">Reference proteome</keyword>
<evidence type="ECO:0000313" key="1">
    <source>
        <dbReference type="EMBL" id="CAG8775381.1"/>
    </source>
</evidence>
<reference evidence="1" key="1">
    <citation type="submission" date="2021-06" db="EMBL/GenBank/DDBJ databases">
        <authorList>
            <person name="Kallberg Y."/>
            <person name="Tangrot J."/>
            <person name="Rosling A."/>
        </authorList>
    </citation>
    <scope>NUCLEOTIDE SEQUENCE</scope>
    <source>
        <strain evidence="1">CL551</strain>
    </source>
</reference>
<dbReference type="Proteomes" id="UP000789342">
    <property type="component" value="Unassembled WGS sequence"/>
</dbReference>
<gene>
    <name evidence="1" type="ORF">AMORRO_LOCUS16870</name>
</gene>
<dbReference type="InterPro" id="IPR013783">
    <property type="entry name" value="Ig-like_fold"/>
</dbReference>
<dbReference type="EMBL" id="CAJVPV010049012">
    <property type="protein sequence ID" value="CAG8775381.1"/>
    <property type="molecule type" value="Genomic_DNA"/>
</dbReference>
<proteinExistence type="predicted"/>
<evidence type="ECO:0000313" key="2">
    <source>
        <dbReference type="Proteomes" id="UP000789342"/>
    </source>
</evidence>
<dbReference type="AlphaFoldDB" id="A0A9N9JDG3"/>
<feature type="non-terminal residue" evidence="1">
    <location>
        <position position="261"/>
    </location>
</feature>